<proteinExistence type="predicted"/>
<evidence type="ECO:0000313" key="3">
    <source>
        <dbReference type="Proteomes" id="UP000184233"/>
    </source>
</evidence>
<dbReference type="EMBL" id="MKVH01000003">
    <property type="protein sequence ID" value="OJX60948.1"/>
    <property type="molecule type" value="Genomic_DNA"/>
</dbReference>
<evidence type="ECO:0000313" key="2">
    <source>
        <dbReference type="EMBL" id="OJX60948.1"/>
    </source>
</evidence>
<name>A0A1M3L5V6_9BACT</name>
<dbReference type="Pfam" id="PF06114">
    <property type="entry name" value="Peptidase_M78"/>
    <property type="match status" value="1"/>
</dbReference>
<organism evidence="2 3">
    <name type="scientific">Candidatus Kapaibacterium thiocyanatum</name>
    <dbReference type="NCBI Taxonomy" id="1895771"/>
    <lineage>
        <taxon>Bacteria</taxon>
        <taxon>Pseudomonadati</taxon>
        <taxon>Candidatus Kapaibacteriota</taxon>
        <taxon>Candidatus Kapaibacteriia</taxon>
        <taxon>Candidatus Kapaibacteriales</taxon>
        <taxon>Candidatus Kapaibacteriaceae</taxon>
        <taxon>Candidatus Kapaibacterium</taxon>
    </lineage>
</organism>
<feature type="domain" description="IrrE N-terminal-like" evidence="1">
    <location>
        <begin position="16"/>
        <end position="81"/>
    </location>
</feature>
<evidence type="ECO:0000259" key="1">
    <source>
        <dbReference type="Pfam" id="PF06114"/>
    </source>
</evidence>
<accession>A0A1M3L5V6</accession>
<gene>
    <name evidence="2" type="ORF">BGO89_05130</name>
</gene>
<dbReference type="InterPro" id="IPR010359">
    <property type="entry name" value="IrrE_HExxH"/>
</dbReference>
<dbReference type="AlphaFoldDB" id="A0A1M3L5V6"/>
<dbReference type="Proteomes" id="UP000184233">
    <property type="component" value="Unassembled WGS sequence"/>
</dbReference>
<sequence length="110" mass="12123">MNRDAFRGLSVPGGQYPAIAVNNKEYSTEFKLYTLLHELVHVLQHDATTISASTSMDTANEAAVERIAGDVLLPATDLNKLLRVTTPGKLMDDTDHLRSISGTWDLPQRD</sequence>
<comment type="caution">
    <text evidence="2">The sequence shown here is derived from an EMBL/GenBank/DDBJ whole genome shotgun (WGS) entry which is preliminary data.</text>
</comment>
<reference evidence="2 3" key="1">
    <citation type="submission" date="2016-09" db="EMBL/GenBank/DDBJ databases">
        <title>Genome-resolved meta-omics ties microbial dynamics to process performance in biotechnology for thiocyanate degradation.</title>
        <authorList>
            <person name="Kantor R.S."/>
            <person name="Huddy R.J."/>
            <person name="Iyer R."/>
            <person name="Thomas B.C."/>
            <person name="Brown C.T."/>
            <person name="Anantharaman K."/>
            <person name="Tringe S."/>
            <person name="Hettich R.L."/>
            <person name="Harrison S.T."/>
            <person name="Banfield J.F."/>
        </authorList>
    </citation>
    <scope>NUCLEOTIDE SEQUENCE [LARGE SCALE GENOMIC DNA]</scope>
    <source>
        <strain evidence="2">59-99</strain>
    </source>
</reference>
<protein>
    <recommendedName>
        <fullName evidence="1">IrrE N-terminal-like domain-containing protein</fullName>
    </recommendedName>
</protein>